<reference evidence="4 5" key="1">
    <citation type="submission" date="2010-05" db="EMBL/GenBank/DDBJ databases">
        <title>The Genome Sequence of Thecamonas trahens ATCC 50062.</title>
        <authorList>
            <consortium name="The Broad Institute Genome Sequencing Platform"/>
            <person name="Russ C."/>
            <person name="Cuomo C."/>
            <person name="Shea T."/>
            <person name="Young S.K."/>
            <person name="Zeng Q."/>
            <person name="Koehrsen M."/>
            <person name="Haas B."/>
            <person name="Borodovsky M."/>
            <person name="Guigo R."/>
            <person name="Alvarado L."/>
            <person name="Berlin A."/>
            <person name="Bochicchio J."/>
            <person name="Borenstein D."/>
            <person name="Chapman S."/>
            <person name="Chen Z."/>
            <person name="Freedman E."/>
            <person name="Gellesch M."/>
            <person name="Goldberg J."/>
            <person name="Griggs A."/>
            <person name="Gujja S."/>
            <person name="Heilman E."/>
            <person name="Heiman D."/>
            <person name="Hepburn T."/>
            <person name="Howarth C."/>
            <person name="Jen D."/>
            <person name="Larson L."/>
            <person name="Mehta T."/>
            <person name="Park D."/>
            <person name="Pearson M."/>
            <person name="Roberts A."/>
            <person name="Saif S."/>
            <person name="Shenoy N."/>
            <person name="Sisk P."/>
            <person name="Stolte C."/>
            <person name="Sykes S."/>
            <person name="Thomson T."/>
            <person name="Walk T."/>
            <person name="White J."/>
            <person name="Yandava C."/>
            <person name="Burger G."/>
            <person name="Gray M.W."/>
            <person name="Holland P.W.H."/>
            <person name="King N."/>
            <person name="Lang F.B.F."/>
            <person name="Roger A.J."/>
            <person name="Ruiz-Trillo I."/>
            <person name="Lander E."/>
            <person name="Nusbaum C."/>
        </authorList>
    </citation>
    <scope>NUCLEOTIDE SEQUENCE [LARGE SCALE GENOMIC DNA]</scope>
    <source>
        <strain evidence="4 5">ATCC 50062</strain>
    </source>
</reference>
<organism evidence="4 5">
    <name type="scientific">Thecamonas trahens ATCC 50062</name>
    <dbReference type="NCBI Taxonomy" id="461836"/>
    <lineage>
        <taxon>Eukaryota</taxon>
        <taxon>Apusozoa</taxon>
        <taxon>Apusomonadida</taxon>
        <taxon>Apusomonadidae</taxon>
        <taxon>Thecamonas</taxon>
    </lineage>
</organism>
<feature type="region of interest" description="Disordered" evidence="1">
    <location>
        <begin position="231"/>
        <end position="333"/>
    </location>
</feature>
<dbReference type="RefSeq" id="XP_013756241.1">
    <property type="nucleotide sequence ID" value="XM_013900787.1"/>
</dbReference>
<keyword evidence="2" id="KW-1133">Transmembrane helix</keyword>
<keyword evidence="5" id="KW-1185">Reference proteome</keyword>
<evidence type="ECO:0000313" key="5">
    <source>
        <dbReference type="Proteomes" id="UP000054408"/>
    </source>
</evidence>
<evidence type="ECO:0000256" key="1">
    <source>
        <dbReference type="SAM" id="MobiDB-lite"/>
    </source>
</evidence>
<name>A0A0L0DG63_THETB</name>
<proteinExistence type="predicted"/>
<evidence type="ECO:0000313" key="4">
    <source>
        <dbReference type="EMBL" id="KNC51319.1"/>
    </source>
</evidence>
<keyword evidence="2" id="KW-0472">Membrane</keyword>
<feature type="compositionally biased region" description="Polar residues" evidence="1">
    <location>
        <begin position="324"/>
        <end position="333"/>
    </location>
</feature>
<dbReference type="AlphaFoldDB" id="A0A0L0DG63"/>
<feature type="chain" id="PRO_5005537476" evidence="3">
    <location>
        <begin position="23"/>
        <end position="399"/>
    </location>
</feature>
<feature type="transmembrane region" description="Helical" evidence="2">
    <location>
        <begin position="142"/>
        <end position="163"/>
    </location>
</feature>
<keyword evidence="2" id="KW-0812">Transmembrane</keyword>
<dbReference type="EMBL" id="GL349466">
    <property type="protein sequence ID" value="KNC51319.1"/>
    <property type="molecule type" value="Genomic_DNA"/>
</dbReference>
<feature type="compositionally biased region" description="Low complexity" evidence="1">
    <location>
        <begin position="297"/>
        <end position="317"/>
    </location>
</feature>
<gene>
    <name evidence="4" type="ORF">AMSG_07330</name>
</gene>
<keyword evidence="3" id="KW-0732">Signal</keyword>
<accession>A0A0L0DG63</accession>
<protein>
    <submittedName>
        <fullName evidence="4">Uncharacterized protein</fullName>
    </submittedName>
</protein>
<feature type="compositionally biased region" description="Basic and acidic residues" evidence="1">
    <location>
        <begin position="248"/>
        <end position="259"/>
    </location>
</feature>
<dbReference type="GeneID" id="25566268"/>
<feature type="signal peptide" evidence="3">
    <location>
        <begin position="1"/>
        <end position="22"/>
    </location>
</feature>
<sequence>MVMAVAVAVAVLVALLVPLADGNIIELVPTGTEPPHVYATPTIPFLLTSTVNCAPELAGAMLETTEGSRLTRFARRLDDVFAYDIEITVVDALLPQAVYVNMSEAMLTCESTPSPPLSAKAMFDPSAQSSDDSESLLGTVPMWAIIAAASATLCCGIFCACVFKAGSHRKHHIEPQEEEYMANSRSARVLEHSLIAQGSELGSYKNMSSHTLASVASPRFVSDSTGMMSSAAGRAMDSSSVVAPRSIVEQRRGDGRGRAETLPLETIHEPVGAAAAGLRKGRSGRGRDLHRSPSFVRRAAAAGGENSNSHSNSNSPRPRAEQVKSMSPRVTRSPTRMRAILALSQAELESELVHDSASPAVDKRSSRRDIHKLHRSYTRTIGALNSSAPAGHARTSSDA</sequence>
<dbReference type="Proteomes" id="UP000054408">
    <property type="component" value="Unassembled WGS sequence"/>
</dbReference>
<evidence type="ECO:0000256" key="3">
    <source>
        <dbReference type="SAM" id="SignalP"/>
    </source>
</evidence>
<evidence type="ECO:0000256" key="2">
    <source>
        <dbReference type="SAM" id="Phobius"/>
    </source>
</evidence>